<dbReference type="InterPro" id="IPR008922">
    <property type="entry name" value="Di-copper_centre_dom_sf"/>
</dbReference>
<dbReference type="InterPro" id="IPR002227">
    <property type="entry name" value="Tyrosinase_Cu-bd"/>
</dbReference>
<proteinExistence type="predicted"/>
<dbReference type="PRINTS" id="PR00092">
    <property type="entry name" value="TYROSINASE"/>
</dbReference>
<dbReference type="Gene3D" id="1.10.1280.10">
    <property type="entry name" value="Di-copper center containing domain from catechol oxidase"/>
    <property type="match status" value="1"/>
</dbReference>
<dbReference type="InterPro" id="IPR050316">
    <property type="entry name" value="Tyrosinase/Hemocyanin"/>
</dbReference>
<feature type="domain" description="Tyrosinase copper-binding" evidence="3">
    <location>
        <begin position="77"/>
        <end position="314"/>
    </location>
</feature>
<organism evidence="5">
    <name type="scientific">Colletotrichum graminicola (strain M1.001 / M2 / FGSC 10212)</name>
    <name type="common">Maize anthracnose fungus</name>
    <name type="synonym">Glomerella graminicola</name>
    <dbReference type="NCBI Taxonomy" id="645133"/>
    <lineage>
        <taxon>Eukaryota</taxon>
        <taxon>Fungi</taxon>
        <taxon>Dikarya</taxon>
        <taxon>Ascomycota</taxon>
        <taxon>Pezizomycotina</taxon>
        <taxon>Sordariomycetes</taxon>
        <taxon>Hypocreomycetidae</taxon>
        <taxon>Glomerellales</taxon>
        <taxon>Glomerellaceae</taxon>
        <taxon>Colletotrichum</taxon>
        <taxon>Colletotrichum graminicola species complex</taxon>
    </lineage>
</organism>
<dbReference type="PANTHER" id="PTHR11474:SF131">
    <property type="entry name" value="TYROSINASE COPPER-BINDING DOMAIN-CONTAINING PROTEIN"/>
    <property type="match status" value="1"/>
</dbReference>
<name>E3QRP6_COLGM</name>
<dbReference type="GeneID" id="24414178"/>
<keyword evidence="1" id="KW-0479">Metal-binding</keyword>
<dbReference type="EMBL" id="GG697371">
    <property type="protein sequence ID" value="EFQ33534.1"/>
    <property type="molecule type" value="Genomic_DNA"/>
</dbReference>
<dbReference type="OrthoDB" id="6132182at2759"/>
<evidence type="ECO:0000313" key="4">
    <source>
        <dbReference type="EMBL" id="EFQ33534.1"/>
    </source>
</evidence>
<dbReference type="STRING" id="645133.E3QRP6"/>
<evidence type="ECO:0000256" key="2">
    <source>
        <dbReference type="SAM" id="SignalP"/>
    </source>
</evidence>
<dbReference type="HOGENOM" id="CLU_013691_2_0_1"/>
<dbReference type="GO" id="GO:0016491">
    <property type="term" value="F:oxidoreductase activity"/>
    <property type="evidence" value="ECO:0007669"/>
    <property type="project" value="InterPro"/>
</dbReference>
<sequence>MIAPQFILVFSVLATVRWTVSAQEIPIVGARSGINMRTGEVPVRRNINSIYNERGPQWDLYVGALIAMQDANETDPTSYFQVAGIHGQPYMAWSGGGPQTGAHTGYCPHNQALFGTWHRGYLSLYEQVLVLQAKRIAFSYPEPHRQRYMDAAERLRIAYWDWAADYHVPPATARPTVVINKSAGGMVQATIVRNPLYRFKYPESALDGQFGAFNGANHTNRCVKDGESYPATANKMLAGFSLKEKVYNVFVRARSFDEMVSAQSQGANFEGPHGEVHVAAACGQDLVFLSTSAFEPLFWLHHANVDRLVAFWQALHFENATMHFSYASDTTFATPAGTTVTPQYPIWPFMGSGGGPLTSESVTHVRDWGYTYAPMRFWDQAPGETKMAVSRTVNTLYGPLEQEQWQRRWLFGGLRKRKGMPKREYFAKVEVERSELKLPCQVQLFLKGRLAGSFTLLDMPKQGRSYDEIPLSRGVEAVGVSRLSMKSVVGVIGDGLEIVINNLDGTTQSLARVPSLKIEVEGVDVVPPDSLDKLPTLGAALIRPVLARPLATGNHLWQ</sequence>
<gene>
    <name evidence="4" type="ORF">GLRG_08813</name>
</gene>
<dbReference type="Proteomes" id="UP000008782">
    <property type="component" value="Unassembled WGS sequence"/>
</dbReference>
<dbReference type="Pfam" id="PF00264">
    <property type="entry name" value="Tyrosinase"/>
    <property type="match status" value="1"/>
</dbReference>
<protein>
    <recommendedName>
        <fullName evidence="3">Tyrosinase copper-binding domain-containing protein</fullName>
    </recommendedName>
</protein>
<keyword evidence="5" id="KW-1185">Reference proteome</keyword>
<accession>E3QRP6</accession>
<dbReference type="GO" id="GO:0046872">
    <property type="term" value="F:metal ion binding"/>
    <property type="evidence" value="ECO:0007669"/>
    <property type="project" value="UniProtKB-KW"/>
</dbReference>
<dbReference type="SUPFAM" id="SSF48056">
    <property type="entry name" value="Di-copper centre-containing domain"/>
    <property type="match status" value="1"/>
</dbReference>
<evidence type="ECO:0000259" key="3">
    <source>
        <dbReference type="Pfam" id="PF00264"/>
    </source>
</evidence>
<dbReference type="eggNOG" id="ENOG502R1BY">
    <property type="taxonomic scope" value="Eukaryota"/>
</dbReference>
<feature type="signal peptide" evidence="2">
    <location>
        <begin position="1"/>
        <end position="22"/>
    </location>
</feature>
<evidence type="ECO:0000313" key="5">
    <source>
        <dbReference type="Proteomes" id="UP000008782"/>
    </source>
</evidence>
<keyword evidence="2" id="KW-0732">Signal</keyword>
<evidence type="ECO:0000256" key="1">
    <source>
        <dbReference type="ARBA" id="ARBA00022723"/>
    </source>
</evidence>
<reference evidence="5" key="1">
    <citation type="journal article" date="2012" name="Nat. Genet.">
        <title>Lifestyle transitions in plant pathogenic Colletotrichum fungi deciphered by genome and transcriptome analyses.</title>
        <authorList>
            <person name="O'Connell R.J."/>
            <person name="Thon M.R."/>
            <person name="Hacquard S."/>
            <person name="Amyotte S.G."/>
            <person name="Kleemann J."/>
            <person name="Torres M.F."/>
            <person name="Damm U."/>
            <person name="Buiate E.A."/>
            <person name="Epstein L."/>
            <person name="Alkan N."/>
            <person name="Altmueller J."/>
            <person name="Alvarado-Balderrama L."/>
            <person name="Bauser C.A."/>
            <person name="Becker C."/>
            <person name="Birren B.W."/>
            <person name="Chen Z."/>
            <person name="Choi J."/>
            <person name="Crouch J.A."/>
            <person name="Duvick J.P."/>
            <person name="Farman M.A."/>
            <person name="Gan P."/>
            <person name="Heiman D."/>
            <person name="Henrissat B."/>
            <person name="Howard R.J."/>
            <person name="Kabbage M."/>
            <person name="Koch C."/>
            <person name="Kracher B."/>
            <person name="Kubo Y."/>
            <person name="Law A.D."/>
            <person name="Lebrun M.-H."/>
            <person name="Lee Y.-H."/>
            <person name="Miyara I."/>
            <person name="Moore N."/>
            <person name="Neumann U."/>
            <person name="Nordstroem K."/>
            <person name="Panaccione D.G."/>
            <person name="Panstruga R."/>
            <person name="Place M."/>
            <person name="Proctor R.H."/>
            <person name="Prusky D."/>
            <person name="Rech G."/>
            <person name="Reinhardt R."/>
            <person name="Rollins J.A."/>
            <person name="Rounsley S."/>
            <person name="Schardl C.L."/>
            <person name="Schwartz D.C."/>
            <person name="Shenoy N."/>
            <person name="Shirasu K."/>
            <person name="Sikhakolli U.R."/>
            <person name="Stueber K."/>
            <person name="Sukno S.A."/>
            <person name="Sweigard J.A."/>
            <person name="Takano Y."/>
            <person name="Takahara H."/>
            <person name="Trail F."/>
            <person name="van der Does H.C."/>
            <person name="Voll L.M."/>
            <person name="Will I."/>
            <person name="Young S."/>
            <person name="Zeng Q."/>
            <person name="Zhang J."/>
            <person name="Zhou S."/>
            <person name="Dickman M.B."/>
            <person name="Schulze-Lefert P."/>
            <person name="Ver Loren van Themaat E."/>
            <person name="Ma L.-J."/>
            <person name="Vaillancourt L.J."/>
        </authorList>
    </citation>
    <scope>NUCLEOTIDE SEQUENCE [LARGE SCALE GENOMIC DNA]</scope>
    <source>
        <strain evidence="5">M1.001 / M2 / FGSC 10212</strain>
    </source>
</reference>
<dbReference type="RefSeq" id="XP_008097554.1">
    <property type="nucleotide sequence ID" value="XM_008099363.1"/>
</dbReference>
<dbReference type="PANTHER" id="PTHR11474">
    <property type="entry name" value="TYROSINASE FAMILY MEMBER"/>
    <property type="match status" value="1"/>
</dbReference>
<feature type="chain" id="PRO_5003180730" description="Tyrosinase copper-binding domain-containing protein" evidence="2">
    <location>
        <begin position="23"/>
        <end position="558"/>
    </location>
</feature>
<dbReference type="AlphaFoldDB" id="E3QRP6"/>
<dbReference type="VEuPathDB" id="FungiDB:GLRG_08813"/>